<evidence type="ECO:0000256" key="4">
    <source>
        <dbReference type="ARBA" id="ARBA00023125"/>
    </source>
</evidence>
<dbReference type="AlphaFoldDB" id="A0A5C8K852"/>
<name>A0A5C8K852_9BACT</name>
<keyword evidence="2" id="KW-0963">Cytoplasm</keyword>
<dbReference type="EMBL" id="VRTY01000043">
    <property type="protein sequence ID" value="TXK45340.1"/>
    <property type="molecule type" value="Genomic_DNA"/>
</dbReference>
<evidence type="ECO:0000256" key="2">
    <source>
        <dbReference type="ARBA" id="ARBA00022490"/>
    </source>
</evidence>
<evidence type="ECO:0000256" key="5">
    <source>
        <dbReference type="ARBA" id="ARBA00023163"/>
    </source>
</evidence>
<comment type="caution">
    <text evidence="7">The sequence shown here is derived from an EMBL/GenBank/DDBJ whole genome shotgun (WGS) entry which is preliminary data.</text>
</comment>
<dbReference type="InterPro" id="IPR036388">
    <property type="entry name" value="WH-like_DNA-bd_sf"/>
</dbReference>
<dbReference type="RefSeq" id="WP_147922076.1">
    <property type="nucleotide sequence ID" value="NZ_VRTY01000043.1"/>
</dbReference>
<dbReference type="InterPro" id="IPR036390">
    <property type="entry name" value="WH_DNA-bd_sf"/>
</dbReference>
<feature type="domain" description="HTH marR-type" evidence="6">
    <location>
        <begin position="13"/>
        <end position="143"/>
    </location>
</feature>
<dbReference type="SUPFAM" id="SSF46785">
    <property type="entry name" value="Winged helix' DNA-binding domain"/>
    <property type="match status" value="1"/>
</dbReference>
<protein>
    <submittedName>
        <fullName evidence="7">MarR family transcriptional regulator</fullName>
    </submittedName>
</protein>
<keyword evidence="3" id="KW-0805">Transcription regulation</keyword>
<evidence type="ECO:0000256" key="3">
    <source>
        <dbReference type="ARBA" id="ARBA00023015"/>
    </source>
</evidence>
<organism evidence="7 8">
    <name type="scientific">Pontibacter qinzhouensis</name>
    <dbReference type="NCBI Taxonomy" id="2603253"/>
    <lineage>
        <taxon>Bacteria</taxon>
        <taxon>Pseudomonadati</taxon>
        <taxon>Bacteroidota</taxon>
        <taxon>Cytophagia</taxon>
        <taxon>Cytophagales</taxon>
        <taxon>Hymenobacteraceae</taxon>
        <taxon>Pontibacter</taxon>
    </lineage>
</organism>
<dbReference type="GO" id="GO:0006950">
    <property type="term" value="P:response to stress"/>
    <property type="evidence" value="ECO:0007669"/>
    <property type="project" value="TreeGrafter"/>
</dbReference>
<evidence type="ECO:0000313" key="7">
    <source>
        <dbReference type="EMBL" id="TXK45340.1"/>
    </source>
</evidence>
<dbReference type="FunFam" id="1.10.10.10:FF:000163">
    <property type="entry name" value="MarR family transcriptional regulator"/>
    <property type="match status" value="1"/>
</dbReference>
<accession>A0A5C8K852</accession>
<gene>
    <name evidence="7" type="ORF">FVR03_12440</name>
</gene>
<comment type="subcellular location">
    <subcellularLocation>
        <location evidence="1">Cytoplasm</location>
    </subcellularLocation>
</comment>
<dbReference type="PROSITE" id="PS50995">
    <property type="entry name" value="HTH_MARR_2"/>
    <property type="match status" value="1"/>
</dbReference>
<dbReference type="GO" id="GO:0003700">
    <property type="term" value="F:DNA-binding transcription factor activity"/>
    <property type="evidence" value="ECO:0007669"/>
    <property type="project" value="InterPro"/>
</dbReference>
<reference evidence="7 8" key="1">
    <citation type="submission" date="2019-08" db="EMBL/GenBank/DDBJ databases">
        <authorList>
            <person name="Shi S."/>
        </authorList>
    </citation>
    <scope>NUCLEOTIDE SEQUENCE [LARGE SCALE GENOMIC DNA]</scope>
    <source>
        <strain evidence="7 8">GY10130</strain>
    </source>
</reference>
<dbReference type="PANTHER" id="PTHR33164:SF5">
    <property type="entry name" value="ORGANIC HYDROPEROXIDE RESISTANCE TRANSCRIPTIONAL REGULATOR"/>
    <property type="match status" value="1"/>
</dbReference>
<evidence type="ECO:0000259" key="6">
    <source>
        <dbReference type="PROSITE" id="PS50995"/>
    </source>
</evidence>
<sequence>MDTAENYEQLKLENQICFPLYAASRLVTRLYQPLLDALNLTYPQYLVLLVLWEHDGLSVNQIGEKLHLHSNTLTPLLKRLEQQGLLQRRRSTSDERQVQLFLTPQGTSLKAKAAAIPAQLAATAALPLDKALALKAMLDELLKQHQPT</sequence>
<dbReference type="Gene3D" id="1.10.10.10">
    <property type="entry name" value="Winged helix-like DNA-binding domain superfamily/Winged helix DNA-binding domain"/>
    <property type="match status" value="1"/>
</dbReference>
<dbReference type="PANTHER" id="PTHR33164">
    <property type="entry name" value="TRANSCRIPTIONAL REGULATOR, MARR FAMILY"/>
    <property type="match status" value="1"/>
</dbReference>
<dbReference type="InterPro" id="IPR000835">
    <property type="entry name" value="HTH_MarR-typ"/>
</dbReference>
<dbReference type="Proteomes" id="UP000321926">
    <property type="component" value="Unassembled WGS sequence"/>
</dbReference>
<proteinExistence type="predicted"/>
<evidence type="ECO:0000313" key="8">
    <source>
        <dbReference type="Proteomes" id="UP000321926"/>
    </source>
</evidence>
<dbReference type="SMART" id="SM00347">
    <property type="entry name" value="HTH_MARR"/>
    <property type="match status" value="1"/>
</dbReference>
<dbReference type="InterPro" id="IPR055166">
    <property type="entry name" value="Transc_reg_Sar_Rot_HTH"/>
</dbReference>
<dbReference type="Pfam" id="PF22381">
    <property type="entry name" value="Staph_reg_Sar_Rot"/>
    <property type="match status" value="1"/>
</dbReference>
<keyword evidence="5" id="KW-0804">Transcription</keyword>
<dbReference type="GO" id="GO:0003677">
    <property type="term" value="F:DNA binding"/>
    <property type="evidence" value="ECO:0007669"/>
    <property type="project" value="UniProtKB-KW"/>
</dbReference>
<dbReference type="PRINTS" id="PR00598">
    <property type="entry name" value="HTHMARR"/>
</dbReference>
<keyword evidence="8" id="KW-1185">Reference proteome</keyword>
<dbReference type="GO" id="GO:0005737">
    <property type="term" value="C:cytoplasm"/>
    <property type="evidence" value="ECO:0007669"/>
    <property type="project" value="UniProtKB-SubCell"/>
</dbReference>
<dbReference type="InterPro" id="IPR039422">
    <property type="entry name" value="MarR/SlyA-like"/>
</dbReference>
<dbReference type="OrthoDB" id="9806864at2"/>
<evidence type="ECO:0000256" key="1">
    <source>
        <dbReference type="ARBA" id="ARBA00004496"/>
    </source>
</evidence>
<keyword evidence="4" id="KW-0238">DNA-binding</keyword>